<keyword evidence="1" id="KW-1185">Reference proteome</keyword>
<evidence type="ECO:0000313" key="1">
    <source>
        <dbReference type="Proteomes" id="UP000887569"/>
    </source>
</evidence>
<dbReference type="Proteomes" id="UP000887569">
    <property type="component" value="Unplaced"/>
</dbReference>
<organism evidence="1 2">
    <name type="scientific">Parascaris univalens</name>
    <name type="common">Nematode worm</name>
    <dbReference type="NCBI Taxonomy" id="6257"/>
    <lineage>
        <taxon>Eukaryota</taxon>
        <taxon>Metazoa</taxon>
        <taxon>Ecdysozoa</taxon>
        <taxon>Nematoda</taxon>
        <taxon>Chromadorea</taxon>
        <taxon>Rhabditida</taxon>
        <taxon>Spirurina</taxon>
        <taxon>Ascaridomorpha</taxon>
        <taxon>Ascaridoidea</taxon>
        <taxon>Ascarididae</taxon>
        <taxon>Parascaris</taxon>
    </lineage>
</organism>
<dbReference type="WBParaSite" id="PgB04_g075_t15">
    <property type="protein sequence ID" value="PgB04_g075_t15"/>
    <property type="gene ID" value="PgB04_g075"/>
</dbReference>
<protein>
    <submittedName>
        <fullName evidence="2">Uncharacterized protein</fullName>
    </submittedName>
</protein>
<dbReference type="AlphaFoldDB" id="A0A914ZHE2"/>
<proteinExistence type="predicted"/>
<name>A0A914ZHE2_PARUN</name>
<sequence length="100" mass="10807">MVSNEGVPLFNLQPAVIESSIGRMKWLMNWLVVFSIDSVAGGMPLLGTTSVTVLSLQNVNLLSQLGILSLCEVLFNKLIPRLGGFLCIPTSVTSVRSLLF</sequence>
<reference evidence="2" key="1">
    <citation type="submission" date="2022-11" db="UniProtKB">
        <authorList>
            <consortium name="WormBaseParasite"/>
        </authorList>
    </citation>
    <scope>IDENTIFICATION</scope>
</reference>
<accession>A0A914ZHE2</accession>
<evidence type="ECO:0000313" key="2">
    <source>
        <dbReference type="WBParaSite" id="PgB04_g075_t15"/>
    </source>
</evidence>